<accession>A0A0A9EXC2</accession>
<dbReference type="AlphaFoldDB" id="A0A0A9EXC2"/>
<name>A0A0A9EXC2_ARUDO</name>
<organism evidence="1">
    <name type="scientific">Arundo donax</name>
    <name type="common">Giant reed</name>
    <name type="synonym">Donax arundinaceus</name>
    <dbReference type="NCBI Taxonomy" id="35708"/>
    <lineage>
        <taxon>Eukaryota</taxon>
        <taxon>Viridiplantae</taxon>
        <taxon>Streptophyta</taxon>
        <taxon>Embryophyta</taxon>
        <taxon>Tracheophyta</taxon>
        <taxon>Spermatophyta</taxon>
        <taxon>Magnoliopsida</taxon>
        <taxon>Liliopsida</taxon>
        <taxon>Poales</taxon>
        <taxon>Poaceae</taxon>
        <taxon>PACMAD clade</taxon>
        <taxon>Arundinoideae</taxon>
        <taxon>Arundineae</taxon>
        <taxon>Arundo</taxon>
    </lineage>
</organism>
<reference evidence="1" key="1">
    <citation type="submission" date="2014-09" db="EMBL/GenBank/DDBJ databases">
        <authorList>
            <person name="Magalhaes I.L.F."/>
            <person name="Oliveira U."/>
            <person name="Santos F.R."/>
            <person name="Vidigal T.H.D.A."/>
            <person name="Brescovit A.D."/>
            <person name="Santos A.J."/>
        </authorList>
    </citation>
    <scope>NUCLEOTIDE SEQUENCE</scope>
    <source>
        <tissue evidence="1">Shoot tissue taken approximately 20 cm above the soil surface</tissue>
    </source>
</reference>
<reference evidence="1" key="2">
    <citation type="journal article" date="2015" name="Data Brief">
        <title>Shoot transcriptome of the giant reed, Arundo donax.</title>
        <authorList>
            <person name="Barrero R.A."/>
            <person name="Guerrero F.D."/>
            <person name="Moolhuijzen P."/>
            <person name="Goolsby J.A."/>
            <person name="Tidwell J."/>
            <person name="Bellgard S.E."/>
            <person name="Bellgard M.I."/>
        </authorList>
    </citation>
    <scope>NUCLEOTIDE SEQUENCE</scope>
    <source>
        <tissue evidence="1">Shoot tissue taken approximately 20 cm above the soil surface</tissue>
    </source>
</reference>
<protein>
    <submittedName>
        <fullName evidence="1">Uncharacterized protein</fullName>
    </submittedName>
</protein>
<evidence type="ECO:0000313" key="1">
    <source>
        <dbReference type="EMBL" id="JAE04737.1"/>
    </source>
</evidence>
<dbReference type="EMBL" id="GBRH01193159">
    <property type="protein sequence ID" value="JAE04737.1"/>
    <property type="molecule type" value="Transcribed_RNA"/>
</dbReference>
<sequence length="35" mass="4264">MTHMHKDMPPKNQRCEIVFLCLFRPQRIWSKCTTS</sequence>
<proteinExistence type="predicted"/>